<evidence type="ECO:0000313" key="2">
    <source>
        <dbReference type="EMBL" id="MQY28817.1"/>
    </source>
</evidence>
<feature type="region of interest" description="Disordered" evidence="1">
    <location>
        <begin position="69"/>
        <end position="89"/>
    </location>
</feature>
<protein>
    <submittedName>
        <fullName evidence="2">Uncharacterized protein</fullName>
    </submittedName>
</protein>
<name>A0A7K0DTF7_9NOCA</name>
<proteinExistence type="predicted"/>
<keyword evidence="3" id="KW-1185">Reference proteome</keyword>
<organism evidence="2 3">
    <name type="scientific">Nocardia aurantia</name>
    <dbReference type="NCBI Taxonomy" id="2585199"/>
    <lineage>
        <taxon>Bacteria</taxon>
        <taxon>Bacillati</taxon>
        <taxon>Actinomycetota</taxon>
        <taxon>Actinomycetes</taxon>
        <taxon>Mycobacteriales</taxon>
        <taxon>Nocardiaceae</taxon>
        <taxon>Nocardia</taxon>
    </lineage>
</organism>
<dbReference type="Proteomes" id="UP000431401">
    <property type="component" value="Unassembled WGS sequence"/>
</dbReference>
<dbReference type="EMBL" id="WEGI01000009">
    <property type="protein sequence ID" value="MQY28817.1"/>
    <property type="molecule type" value="Genomic_DNA"/>
</dbReference>
<accession>A0A7K0DTF7</accession>
<sequence length="171" mass="17891">MIPAKRRIAAVSRVRTRSGPAGGHRAAWDRAADARVSRKVSAENGFRHPLGDDQRCGCEVLGGYGGLPGEGMGRGNREDLRSGEHGEAGDEFGIRFGECGFCEDEVQFTFAEDRADGAVGDLPEFDGAFRMPGAEPVGGAQDQGAAPGGGESDSQDAVNAVPEKDRSIMPA</sequence>
<evidence type="ECO:0000256" key="1">
    <source>
        <dbReference type="SAM" id="MobiDB-lite"/>
    </source>
</evidence>
<evidence type="ECO:0000313" key="3">
    <source>
        <dbReference type="Proteomes" id="UP000431401"/>
    </source>
</evidence>
<reference evidence="2 3" key="1">
    <citation type="submission" date="2019-10" db="EMBL/GenBank/DDBJ databases">
        <title>Nocardia macrotermitis sp. nov. and Nocardia aurantia sp. nov., isolated from the gut of fungus growing-termite Macrotermes natalensis.</title>
        <authorList>
            <person name="Benndorf R."/>
            <person name="Schwitalla J."/>
            <person name="Martin K."/>
            <person name="De Beer W."/>
            <person name="Kaster A.-K."/>
            <person name="Vollmers J."/>
            <person name="Poulsen M."/>
            <person name="Beemelmanns C."/>
        </authorList>
    </citation>
    <scope>NUCLEOTIDE SEQUENCE [LARGE SCALE GENOMIC DNA]</scope>
    <source>
        <strain evidence="2 3">RB56</strain>
    </source>
</reference>
<gene>
    <name evidence="2" type="ORF">NRB56_44010</name>
</gene>
<feature type="compositionally biased region" description="Basic and acidic residues" evidence="1">
    <location>
        <begin position="162"/>
        <end position="171"/>
    </location>
</feature>
<feature type="compositionally biased region" description="Basic and acidic residues" evidence="1">
    <location>
        <begin position="75"/>
        <end position="88"/>
    </location>
</feature>
<comment type="caution">
    <text evidence="2">The sequence shown here is derived from an EMBL/GenBank/DDBJ whole genome shotgun (WGS) entry which is preliminary data.</text>
</comment>
<dbReference type="AlphaFoldDB" id="A0A7K0DTF7"/>
<feature type="region of interest" description="Disordered" evidence="1">
    <location>
        <begin position="119"/>
        <end position="171"/>
    </location>
</feature>